<dbReference type="AlphaFoldDB" id="X7ELX4"/>
<accession>X7ELX4</accession>
<dbReference type="InterPro" id="IPR011739">
    <property type="entry name" value="GTA_rcc01693"/>
</dbReference>
<gene>
    <name evidence="1" type="ORF">OCH239_08395</name>
</gene>
<comment type="caution">
    <text evidence="1">The sequence shown here is derived from an EMBL/GenBank/DDBJ whole genome shotgun (WGS) entry which is preliminary data.</text>
</comment>
<name>X7ELX4_9RHOB</name>
<dbReference type="NCBIfam" id="TIGR02216">
    <property type="entry name" value="phage_TIGR02216"/>
    <property type="match status" value="1"/>
</dbReference>
<keyword evidence="2" id="KW-1185">Reference proteome</keyword>
<evidence type="ECO:0008006" key="3">
    <source>
        <dbReference type="Google" id="ProtNLM"/>
    </source>
</evidence>
<evidence type="ECO:0000313" key="2">
    <source>
        <dbReference type="Proteomes" id="UP000022447"/>
    </source>
</evidence>
<reference evidence="1 2" key="1">
    <citation type="submission" date="2014-01" db="EMBL/GenBank/DDBJ databases">
        <title>Roseivivax halodurans JCM 10272 Genome Sequencing.</title>
        <authorList>
            <person name="Lai Q."/>
            <person name="Li G."/>
            <person name="Shao Z."/>
        </authorList>
    </citation>
    <scope>NUCLEOTIDE SEQUENCE [LARGE SCALE GENOMIC DNA]</scope>
    <source>
        <strain evidence="1 2">JCM 10272</strain>
    </source>
</reference>
<dbReference type="STRING" id="1449350.OCH239_08395"/>
<evidence type="ECO:0000313" key="1">
    <source>
        <dbReference type="EMBL" id="ETX16168.1"/>
    </source>
</evidence>
<dbReference type="PATRIC" id="fig|1449350.3.peg.726"/>
<organism evidence="1 2">
    <name type="scientific">Roseivivax halodurans JCM 10272</name>
    <dbReference type="NCBI Taxonomy" id="1449350"/>
    <lineage>
        <taxon>Bacteria</taxon>
        <taxon>Pseudomonadati</taxon>
        <taxon>Pseudomonadota</taxon>
        <taxon>Alphaproteobacteria</taxon>
        <taxon>Rhodobacterales</taxon>
        <taxon>Roseobacteraceae</taxon>
        <taxon>Roseivivax</taxon>
    </lineage>
</organism>
<dbReference type="Pfam" id="PF09550">
    <property type="entry name" value="Phage_TAC_6"/>
    <property type="match status" value="1"/>
</dbReference>
<dbReference type="Proteomes" id="UP000022447">
    <property type="component" value="Unassembled WGS sequence"/>
</dbReference>
<protein>
    <recommendedName>
        <fullName evidence="3">Phage tail assembly chaperone</fullName>
    </recommendedName>
</protein>
<dbReference type="eggNOG" id="ENOG5032QCX">
    <property type="taxonomic scope" value="Bacteria"/>
</dbReference>
<sequence>MRSMRVDWPVLMRAGLGQLGLRPAEFWALTPAELQMMLGGGERAQPMGRGGLAAMMVAFPDDVVGNGDDR</sequence>
<dbReference type="EMBL" id="JALZ01000002">
    <property type="protein sequence ID" value="ETX16168.1"/>
    <property type="molecule type" value="Genomic_DNA"/>
</dbReference>
<proteinExistence type="predicted"/>
<dbReference type="InterPro" id="IPR019056">
    <property type="entry name" value="Phage_TAC_6"/>
</dbReference>